<evidence type="ECO:0000256" key="6">
    <source>
        <dbReference type="ARBA" id="ARBA00023002"/>
    </source>
</evidence>
<dbReference type="Proteomes" id="UP001232156">
    <property type="component" value="Unassembled WGS sequence"/>
</dbReference>
<dbReference type="PROSITE" id="PS01304">
    <property type="entry name" value="UBIH"/>
    <property type="match status" value="1"/>
</dbReference>
<evidence type="ECO:0000256" key="2">
    <source>
        <dbReference type="ARBA" id="ARBA00004749"/>
    </source>
</evidence>
<keyword evidence="10" id="KW-1185">Reference proteome</keyword>
<dbReference type="NCBIfam" id="TIGR01988">
    <property type="entry name" value="Ubi-OHases"/>
    <property type="match status" value="1"/>
</dbReference>
<feature type="domain" description="FAD-binding" evidence="8">
    <location>
        <begin position="3"/>
        <end position="338"/>
    </location>
</feature>
<evidence type="ECO:0000256" key="4">
    <source>
        <dbReference type="ARBA" id="ARBA00022630"/>
    </source>
</evidence>
<dbReference type="Pfam" id="PF01494">
    <property type="entry name" value="FAD_binding_3"/>
    <property type="match status" value="1"/>
</dbReference>
<accession>A0ABU1D9D0</accession>
<name>A0ABU1D9D0_9BURK</name>
<evidence type="ECO:0000256" key="5">
    <source>
        <dbReference type="ARBA" id="ARBA00022827"/>
    </source>
</evidence>
<keyword evidence="7 9" id="KW-0503">Monooxygenase</keyword>
<keyword evidence="4" id="KW-0285">Flavoprotein</keyword>
<gene>
    <name evidence="9" type="ORF">Q8947_13750</name>
</gene>
<dbReference type="RefSeq" id="WP_165277017.1">
    <property type="nucleotide sequence ID" value="NZ_JAUZQE010000050.1"/>
</dbReference>
<dbReference type="PANTHER" id="PTHR43876">
    <property type="entry name" value="UBIQUINONE BIOSYNTHESIS MONOOXYGENASE COQ6, MITOCHONDRIAL"/>
    <property type="match status" value="1"/>
</dbReference>
<dbReference type="InterPro" id="IPR018168">
    <property type="entry name" value="Ubi_Hdrlase_CS"/>
</dbReference>
<evidence type="ECO:0000256" key="3">
    <source>
        <dbReference type="ARBA" id="ARBA00005349"/>
    </source>
</evidence>
<dbReference type="InterPro" id="IPR010971">
    <property type="entry name" value="UbiH/COQ6"/>
</dbReference>
<evidence type="ECO:0000259" key="8">
    <source>
        <dbReference type="Pfam" id="PF01494"/>
    </source>
</evidence>
<protein>
    <submittedName>
        <fullName evidence="9">FAD-dependent monooxygenase</fullName>
    </submittedName>
</protein>
<evidence type="ECO:0000256" key="1">
    <source>
        <dbReference type="ARBA" id="ARBA00001974"/>
    </source>
</evidence>
<reference evidence="9 10" key="1">
    <citation type="submission" date="2023-08" db="EMBL/GenBank/DDBJ databases">
        <title>Alcaligenaceae gen. nov., a novel taxon isolated from the sludge of Yixing Pesticide Factory.</title>
        <authorList>
            <person name="Ruan L."/>
        </authorList>
    </citation>
    <scope>NUCLEOTIDE SEQUENCE [LARGE SCALE GENOMIC DNA]</scope>
    <source>
        <strain evidence="9 10">LG-2</strain>
    </source>
</reference>
<keyword evidence="5" id="KW-0274">FAD</keyword>
<dbReference type="EMBL" id="JAUZQE010000050">
    <property type="protein sequence ID" value="MDR4127040.1"/>
    <property type="molecule type" value="Genomic_DNA"/>
</dbReference>
<evidence type="ECO:0000313" key="10">
    <source>
        <dbReference type="Proteomes" id="UP001232156"/>
    </source>
</evidence>
<dbReference type="PANTHER" id="PTHR43876:SF7">
    <property type="entry name" value="UBIQUINONE BIOSYNTHESIS MONOOXYGENASE COQ6, MITOCHONDRIAL"/>
    <property type="match status" value="1"/>
</dbReference>
<comment type="caution">
    <text evidence="9">The sequence shown here is derived from an EMBL/GenBank/DDBJ whole genome shotgun (WGS) entry which is preliminary data.</text>
</comment>
<dbReference type="InterPro" id="IPR051205">
    <property type="entry name" value="UbiH/COQ6_monooxygenase"/>
</dbReference>
<dbReference type="GO" id="GO:0004497">
    <property type="term" value="F:monooxygenase activity"/>
    <property type="evidence" value="ECO:0007669"/>
    <property type="project" value="UniProtKB-KW"/>
</dbReference>
<keyword evidence="6" id="KW-0560">Oxidoreductase</keyword>
<evidence type="ECO:0000256" key="7">
    <source>
        <dbReference type="ARBA" id="ARBA00023033"/>
    </source>
</evidence>
<proteinExistence type="inferred from homology"/>
<dbReference type="SUPFAM" id="SSF51905">
    <property type="entry name" value="FAD/NAD(P)-binding domain"/>
    <property type="match status" value="1"/>
</dbReference>
<comment type="cofactor">
    <cofactor evidence="1">
        <name>FAD</name>
        <dbReference type="ChEBI" id="CHEBI:57692"/>
    </cofactor>
</comment>
<dbReference type="InterPro" id="IPR036188">
    <property type="entry name" value="FAD/NAD-bd_sf"/>
</dbReference>
<dbReference type="PRINTS" id="PR00420">
    <property type="entry name" value="RNGMNOXGNASE"/>
</dbReference>
<comment type="similarity">
    <text evidence="3">Belongs to the UbiH/COQ6 family.</text>
</comment>
<comment type="pathway">
    <text evidence="2">Cofactor biosynthesis; ubiquinone biosynthesis.</text>
</comment>
<dbReference type="Gene3D" id="3.50.50.60">
    <property type="entry name" value="FAD/NAD(P)-binding domain"/>
    <property type="match status" value="2"/>
</dbReference>
<dbReference type="InterPro" id="IPR002938">
    <property type="entry name" value="FAD-bd"/>
</dbReference>
<evidence type="ECO:0000313" key="9">
    <source>
        <dbReference type="EMBL" id="MDR4127040.1"/>
    </source>
</evidence>
<sequence>MNTEILVCGSGIAGLAMGLGLARKGFQASLLGPPPPRPELGPHDYHPRVYAISLASRRFLDSLGVWQMMDTRRVTPVETMEIYGDTGGRVMLHAWHATQHNLAWIIESGEMERVLQQAVQVYGLPWLNDKFTHLEGRVACTDSGRRVAFELLVGADGARSQVRKSAGIQHHSRPYGDSGVVVHLNAELPHQNTAIQWFTGDSILALLPMPDTPDGHQVSMVWSLPERVATEFMAMEPQQRAAHLESRLAATTGGRLGRLTVRSTPFAFPLFLERSSMVGPGVALVSDAAHRVHPLAGQGLNLGLGDVETLLDMVARRERFRGVADERVLSRYRRARAQPLLAMSVATDGLHRLFAMQAAPVAALRNLGMHAVDRLPAIKRFLIGGAAG</sequence>
<organism evidence="9 10">
    <name type="scientific">Yanghanlia caeni</name>
    <dbReference type="NCBI Taxonomy" id="3064283"/>
    <lineage>
        <taxon>Bacteria</taxon>
        <taxon>Pseudomonadati</taxon>
        <taxon>Pseudomonadota</taxon>
        <taxon>Betaproteobacteria</taxon>
        <taxon>Burkholderiales</taxon>
        <taxon>Alcaligenaceae</taxon>
        <taxon>Yanghanlia</taxon>
    </lineage>
</organism>